<proteinExistence type="predicted"/>
<gene>
    <name evidence="1" type="primary">Haus6_1</name>
    <name evidence="1" type="ORF">INDMAC_R15072</name>
</gene>
<organism evidence="1 2">
    <name type="scientific">Indicator maculatus</name>
    <name type="common">spotted honeyguide</name>
    <dbReference type="NCBI Taxonomy" id="545262"/>
    <lineage>
        <taxon>Eukaryota</taxon>
        <taxon>Metazoa</taxon>
        <taxon>Chordata</taxon>
        <taxon>Craniata</taxon>
        <taxon>Vertebrata</taxon>
        <taxon>Euteleostomi</taxon>
        <taxon>Archelosauria</taxon>
        <taxon>Archosauria</taxon>
        <taxon>Dinosauria</taxon>
        <taxon>Saurischia</taxon>
        <taxon>Theropoda</taxon>
        <taxon>Coelurosauria</taxon>
        <taxon>Aves</taxon>
        <taxon>Neognathae</taxon>
        <taxon>Neoaves</taxon>
        <taxon>Telluraves</taxon>
        <taxon>Coraciimorphae</taxon>
        <taxon>Piciformes</taxon>
        <taxon>Indicatoridae</taxon>
        <taxon>Indicator</taxon>
    </lineage>
</organism>
<dbReference type="PANTHER" id="PTHR16151:SF2">
    <property type="entry name" value="HAUS AUGMIN-LIKE COMPLEX SUBUNIT 6"/>
    <property type="match status" value="1"/>
</dbReference>
<feature type="non-terminal residue" evidence="1">
    <location>
        <position position="170"/>
    </location>
</feature>
<dbReference type="Proteomes" id="UP000557230">
    <property type="component" value="Unassembled WGS sequence"/>
</dbReference>
<sequence length="170" mass="19451">VRSMWTSVMETLTSLKKEEELVASVLDTLEDRLGQCILDGNVVFGIPQLLVHRVEGDVHQCCTGNVYEGKKLNFLVVIMLLNEALRALRDEHCQSELKQFQAVERMVTFCKKAKETLNAKRLEMEQHSVSARASVSRNQEDWEVKWKSFLGLHPFDLISDQDLVSSVQFI</sequence>
<dbReference type="PANTHER" id="PTHR16151">
    <property type="entry name" value="HAUS AUGMIN-LIKE COMPLEX SUBUNIT 6"/>
    <property type="match status" value="1"/>
</dbReference>
<accession>A0A7L1H201</accession>
<dbReference type="EMBL" id="VXBD01016066">
    <property type="protein sequence ID" value="NXN20202.1"/>
    <property type="molecule type" value="Genomic_DNA"/>
</dbReference>
<dbReference type="GO" id="GO:1990498">
    <property type="term" value="C:mitotic spindle microtubule"/>
    <property type="evidence" value="ECO:0007669"/>
    <property type="project" value="TreeGrafter"/>
</dbReference>
<feature type="non-terminal residue" evidence="1">
    <location>
        <position position="1"/>
    </location>
</feature>
<reference evidence="1 2" key="1">
    <citation type="submission" date="2019-09" db="EMBL/GenBank/DDBJ databases">
        <title>Bird 10,000 Genomes (B10K) Project - Family phase.</title>
        <authorList>
            <person name="Zhang G."/>
        </authorList>
    </citation>
    <scope>NUCLEOTIDE SEQUENCE [LARGE SCALE GENOMIC DNA]</scope>
    <source>
        <strain evidence="1">B10K-DU-001-78</strain>
        <tissue evidence="1">Muscle</tissue>
    </source>
</reference>
<keyword evidence="2" id="KW-1185">Reference proteome</keyword>
<dbReference type="OrthoDB" id="5575722at2759"/>
<name>A0A7L1H201_9PICI</name>
<protein>
    <submittedName>
        <fullName evidence="1">HAUS6 protein</fullName>
    </submittedName>
</protein>
<evidence type="ECO:0000313" key="2">
    <source>
        <dbReference type="Proteomes" id="UP000557230"/>
    </source>
</evidence>
<evidence type="ECO:0000313" key="1">
    <source>
        <dbReference type="EMBL" id="NXN20202.1"/>
    </source>
</evidence>
<dbReference type="GO" id="GO:0070652">
    <property type="term" value="C:HAUS complex"/>
    <property type="evidence" value="ECO:0007669"/>
    <property type="project" value="InterPro"/>
</dbReference>
<dbReference type="AlphaFoldDB" id="A0A7L1H201"/>
<dbReference type="GO" id="GO:0051225">
    <property type="term" value="P:spindle assembly"/>
    <property type="evidence" value="ECO:0007669"/>
    <property type="project" value="InterPro"/>
</dbReference>
<dbReference type="InterPro" id="IPR026797">
    <property type="entry name" value="HAUS_6"/>
</dbReference>
<dbReference type="GO" id="GO:0008017">
    <property type="term" value="F:microtubule binding"/>
    <property type="evidence" value="ECO:0007669"/>
    <property type="project" value="TreeGrafter"/>
</dbReference>
<comment type="caution">
    <text evidence="1">The sequence shown here is derived from an EMBL/GenBank/DDBJ whole genome shotgun (WGS) entry which is preliminary data.</text>
</comment>